<dbReference type="Gene3D" id="1.25.40.10">
    <property type="entry name" value="Tetratricopeptide repeat domain"/>
    <property type="match status" value="1"/>
</dbReference>
<dbReference type="PROSITE" id="PS50293">
    <property type="entry name" value="TPR_REGION"/>
    <property type="match status" value="1"/>
</dbReference>
<gene>
    <name evidence="4" type="ORF">P8935_19505</name>
</gene>
<evidence type="ECO:0000256" key="2">
    <source>
        <dbReference type="SAM" id="Phobius"/>
    </source>
</evidence>
<feature type="transmembrane region" description="Helical" evidence="2">
    <location>
        <begin position="20"/>
        <end position="38"/>
    </location>
</feature>
<keyword evidence="2" id="KW-0472">Membrane</keyword>
<accession>A0AAU7DGC7</accession>
<dbReference type="InterPro" id="IPR011990">
    <property type="entry name" value="TPR-like_helical_dom_sf"/>
</dbReference>
<evidence type="ECO:0000313" key="4">
    <source>
        <dbReference type="EMBL" id="XBH16748.1"/>
    </source>
</evidence>
<dbReference type="EMBL" id="CP121196">
    <property type="protein sequence ID" value="XBH16748.1"/>
    <property type="molecule type" value="Genomic_DNA"/>
</dbReference>
<dbReference type="PANTHER" id="PTHR12558">
    <property type="entry name" value="CELL DIVISION CYCLE 16,23,27"/>
    <property type="match status" value="1"/>
</dbReference>
<dbReference type="PANTHER" id="PTHR12558:SF13">
    <property type="entry name" value="CELL DIVISION CYCLE PROTEIN 27 HOMOLOG"/>
    <property type="match status" value="1"/>
</dbReference>
<evidence type="ECO:0000259" key="3">
    <source>
        <dbReference type="Pfam" id="PF23914"/>
    </source>
</evidence>
<proteinExistence type="predicted"/>
<feature type="repeat" description="TPR" evidence="1">
    <location>
        <begin position="97"/>
        <end position="130"/>
    </location>
</feature>
<evidence type="ECO:0000256" key="1">
    <source>
        <dbReference type="PROSITE-ProRule" id="PRU00339"/>
    </source>
</evidence>
<dbReference type="InterPro" id="IPR056413">
    <property type="entry name" value="TPR_CcmH_CycH"/>
</dbReference>
<protein>
    <submittedName>
        <fullName evidence="4">Tetratricopeptide repeat protein</fullName>
    </submittedName>
</protein>
<dbReference type="AlphaFoldDB" id="A0AAU7DGC7"/>
<dbReference type="RefSeq" id="WP_348261976.1">
    <property type="nucleotide sequence ID" value="NZ_CP121196.1"/>
</dbReference>
<keyword evidence="1" id="KW-0802">TPR repeat</keyword>
<name>A0AAU7DGC7_9BACT</name>
<reference evidence="4" key="1">
    <citation type="submission" date="2023-03" db="EMBL/GenBank/DDBJ databases">
        <title>Edaphobacter sp.</title>
        <authorList>
            <person name="Huber K.J."/>
            <person name="Papendorf J."/>
            <person name="Pilke C."/>
            <person name="Bunk B."/>
            <person name="Sproeer C."/>
            <person name="Pester M."/>
        </authorList>
    </citation>
    <scope>NUCLEOTIDE SEQUENCE</scope>
    <source>
        <strain evidence="4">DSM 110680</strain>
    </source>
</reference>
<keyword evidence="2" id="KW-0812">Transmembrane</keyword>
<dbReference type="Pfam" id="PF23914">
    <property type="entry name" value="TPR_CcmH_CycH"/>
    <property type="match status" value="1"/>
</dbReference>
<feature type="domain" description="Cytochrome c-type biogenesis protein H TPR" evidence="3">
    <location>
        <begin position="75"/>
        <end position="198"/>
    </location>
</feature>
<dbReference type="SMART" id="SM00028">
    <property type="entry name" value="TPR"/>
    <property type="match status" value="3"/>
</dbReference>
<keyword evidence="2" id="KW-1133">Transmembrane helix</keyword>
<dbReference type="InterPro" id="IPR019734">
    <property type="entry name" value="TPR_rpt"/>
</dbReference>
<sequence>MTDETVTASTAAPMLRAAPVFSVALICLGAGLGIGYLMRGSQQAVLPAIGSAHPVTQTDATTAKPMSHRITLEQMRQMADKQAAPLLEKLRTNPNDTGLLVQVGAIYHTTHRFKEAADYYNRALEIDPKDVAIRTKLASSLYRNGDIEGSIAQLNRALTYDPGNANALFDLGMIKLQGKGDPKGALAAWQRLLKMNPQLSADRRATVLKLMADVMTMMGDQHGMEGARSNDGHQ</sequence>
<dbReference type="PROSITE" id="PS50005">
    <property type="entry name" value="TPR"/>
    <property type="match status" value="1"/>
</dbReference>
<dbReference type="SUPFAM" id="SSF48452">
    <property type="entry name" value="TPR-like"/>
    <property type="match status" value="1"/>
</dbReference>
<organism evidence="4">
    <name type="scientific">Telmatobacter sp. DSM 110680</name>
    <dbReference type="NCBI Taxonomy" id="3036704"/>
    <lineage>
        <taxon>Bacteria</taxon>
        <taxon>Pseudomonadati</taxon>
        <taxon>Acidobacteriota</taxon>
        <taxon>Terriglobia</taxon>
        <taxon>Terriglobales</taxon>
        <taxon>Acidobacteriaceae</taxon>
        <taxon>Telmatobacter</taxon>
    </lineage>
</organism>